<keyword evidence="2" id="KW-1185">Reference proteome</keyword>
<comment type="caution">
    <text evidence="1">The sequence shown here is derived from an EMBL/GenBank/DDBJ whole genome shotgun (WGS) entry which is preliminary data.</text>
</comment>
<accession>A0ACB8B1Q7</accession>
<protein>
    <submittedName>
        <fullName evidence="1">FAD-binding domain-containing protein</fullName>
    </submittedName>
</protein>
<name>A0ACB8B1Q7_9AGAM</name>
<dbReference type="EMBL" id="MU266645">
    <property type="protein sequence ID" value="KAH7919600.1"/>
    <property type="molecule type" value="Genomic_DNA"/>
</dbReference>
<dbReference type="Proteomes" id="UP000790709">
    <property type="component" value="Unassembled WGS sequence"/>
</dbReference>
<reference evidence="1" key="1">
    <citation type="journal article" date="2021" name="New Phytol.">
        <title>Evolutionary innovations through gain and loss of genes in the ectomycorrhizal Boletales.</title>
        <authorList>
            <person name="Wu G."/>
            <person name="Miyauchi S."/>
            <person name="Morin E."/>
            <person name="Kuo A."/>
            <person name="Drula E."/>
            <person name="Varga T."/>
            <person name="Kohler A."/>
            <person name="Feng B."/>
            <person name="Cao Y."/>
            <person name="Lipzen A."/>
            <person name="Daum C."/>
            <person name="Hundley H."/>
            <person name="Pangilinan J."/>
            <person name="Johnson J."/>
            <person name="Barry K."/>
            <person name="LaButti K."/>
            <person name="Ng V."/>
            <person name="Ahrendt S."/>
            <person name="Min B."/>
            <person name="Choi I.G."/>
            <person name="Park H."/>
            <person name="Plett J.M."/>
            <person name="Magnuson J."/>
            <person name="Spatafora J.W."/>
            <person name="Nagy L.G."/>
            <person name="Henrissat B."/>
            <person name="Grigoriev I.V."/>
            <person name="Yang Z.L."/>
            <person name="Xu J."/>
            <person name="Martin F.M."/>
        </authorList>
    </citation>
    <scope>NUCLEOTIDE SEQUENCE</scope>
    <source>
        <strain evidence="1">KUC20120723A-06</strain>
    </source>
</reference>
<organism evidence="1 2">
    <name type="scientific">Leucogyrophana mollusca</name>
    <dbReference type="NCBI Taxonomy" id="85980"/>
    <lineage>
        <taxon>Eukaryota</taxon>
        <taxon>Fungi</taxon>
        <taxon>Dikarya</taxon>
        <taxon>Basidiomycota</taxon>
        <taxon>Agaricomycotina</taxon>
        <taxon>Agaricomycetes</taxon>
        <taxon>Agaricomycetidae</taxon>
        <taxon>Boletales</taxon>
        <taxon>Boletales incertae sedis</taxon>
        <taxon>Leucogyrophana</taxon>
    </lineage>
</organism>
<gene>
    <name evidence="1" type="ORF">BV22DRAFT_1040730</name>
</gene>
<evidence type="ECO:0000313" key="1">
    <source>
        <dbReference type="EMBL" id="KAH7919600.1"/>
    </source>
</evidence>
<evidence type="ECO:0000313" key="2">
    <source>
        <dbReference type="Proteomes" id="UP000790709"/>
    </source>
</evidence>
<proteinExistence type="predicted"/>
<sequence>MVPKFHLPLTAVTILSSLVSHVSATDVEQHDLALFNGTCAQIAAAVSSASDVYYLGSLHYAKDVSHWASSNSQVAACSFEPGTAADVGIALQILGTNRTPFAVKGGGHTSNPGFSSTNGVQIAMYRFSNVDYDATAQTATIGAGLIWDDVYNALEPYGVNVVGGRVTGVGVAGLTLGGGYSWLTNQHGLTIDTVTAFELVLPSGTVTTVTEASDPNLFFGLRGGFNNFGIVTRFTLKTFPQGQVWGGLITITENNIPAVTAATANFAANNTDPKAAIITTYNFLLGQPGVSQLIFYDGPTPPAGTFDEFLAIPYLTKDISTRSFSSLVTATPSNVTAGTRGIFNTVSLLEYPIALLDAIVNETIYYGTTLGLATGTVISYDVEPFLPTLFDHSSTPSAYPPSRTQGLLPLYIYYAWELATSDTIFQDAIRTSAAHLKSVAIAEGQDIADAAVYGNYAIYDTPLTDIYGANVPTLKTLRATVDPTSVMGLAGGRKF</sequence>